<organism evidence="1 2">
    <name type="scientific">Trichuris suis</name>
    <name type="common">pig whipworm</name>
    <dbReference type="NCBI Taxonomy" id="68888"/>
    <lineage>
        <taxon>Eukaryota</taxon>
        <taxon>Metazoa</taxon>
        <taxon>Ecdysozoa</taxon>
        <taxon>Nematoda</taxon>
        <taxon>Enoplea</taxon>
        <taxon>Dorylaimia</taxon>
        <taxon>Trichinellida</taxon>
        <taxon>Trichuridae</taxon>
        <taxon>Trichuris</taxon>
    </lineage>
</organism>
<accession>A0A085M198</accession>
<keyword evidence="2" id="KW-1185">Reference proteome</keyword>
<reference evidence="1 2" key="1">
    <citation type="journal article" date="2014" name="Nat. Genet.">
        <title>Genome and transcriptome of the porcine whipworm Trichuris suis.</title>
        <authorList>
            <person name="Jex A.R."/>
            <person name="Nejsum P."/>
            <person name="Schwarz E.M."/>
            <person name="Hu L."/>
            <person name="Young N.D."/>
            <person name="Hall R.S."/>
            <person name="Korhonen P.K."/>
            <person name="Liao S."/>
            <person name="Thamsborg S."/>
            <person name="Xia J."/>
            <person name="Xu P."/>
            <person name="Wang S."/>
            <person name="Scheerlinck J.P."/>
            <person name="Hofmann A."/>
            <person name="Sternberg P.W."/>
            <person name="Wang J."/>
            <person name="Gasser R.B."/>
        </authorList>
    </citation>
    <scope>NUCLEOTIDE SEQUENCE [LARGE SCALE GENOMIC DNA]</scope>
    <source>
        <strain evidence="1">DCEP-RM93M</strain>
    </source>
</reference>
<gene>
    <name evidence="1" type="ORF">M513_08177</name>
</gene>
<dbReference type="AlphaFoldDB" id="A0A085M198"/>
<proteinExistence type="predicted"/>
<protein>
    <submittedName>
        <fullName evidence="1">Uncharacterized protein</fullName>
    </submittedName>
</protein>
<dbReference type="EMBL" id="KL363245">
    <property type="protein sequence ID" value="KFD50994.1"/>
    <property type="molecule type" value="Genomic_DNA"/>
</dbReference>
<name>A0A085M198_9BILA</name>
<evidence type="ECO:0000313" key="2">
    <source>
        <dbReference type="Proteomes" id="UP000030764"/>
    </source>
</evidence>
<dbReference type="Proteomes" id="UP000030764">
    <property type="component" value="Unassembled WGS sequence"/>
</dbReference>
<evidence type="ECO:0000313" key="1">
    <source>
        <dbReference type="EMBL" id="KFD50994.1"/>
    </source>
</evidence>
<sequence>MEIFNTVKLSTMPKSSEVLRYLFHCFVDKHRSVGNSEKQAGLLRQKLIRTYRNHSLKKKVCWKGLLRSQHHWTNVLLTY</sequence>